<dbReference type="Pfam" id="PF05048">
    <property type="entry name" value="NosD"/>
    <property type="match status" value="1"/>
</dbReference>
<dbReference type="NCBIfam" id="TIGR03804">
    <property type="entry name" value="para_beta_helix"/>
    <property type="match status" value="2"/>
</dbReference>
<evidence type="ECO:0000256" key="1">
    <source>
        <dbReference type="SAM" id="MobiDB-lite"/>
    </source>
</evidence>
<protein>
    <submittedName>
        <fullName evidence="4">Nitrous oxidase accessory protein</fullName>
    </submittedName>
</protein>
<feature type="chain" id="PRO_5031547996" evidence="2">
    <location>
        <begin position="27"/>
        <end position="465"/>
    </location>
</feature>
<dbReference type="InterPro" id="IPR012334">
    <property type="entry name" value="Pectin_lyas_fold"/>
</dbReference>
<reference evidence="4 5" key="1">
    <citation type="submission" date="2020-08" db="EMBL/GenBank/DDBJ databases">
        <title>The Agave Microbiome: Exploring the role of microbial communities in plant adaptations to desert environments.</title>
        <authorList>
            <person name="Partida-Martinez L.P."/>
        </authorList>
    </citation>
    <scope>NUCLEOTIDE SEQUENCE [LARGE SCALE GENOMIC DNA]</scope>
    <source>
        <strain evidence="4 5">AT3.9</strain>
    </source>
</reference>
<dbReference type="NCBIfam" id="TIGR04247">
    <property type="entry name" value="NosD_copper_fam"/>
    <property type="match status" value="1"/>
</dbReference>
<dbReference type="InterPro" id="IPR006626">
    <property type="entry name" value="PbH1"/>
</dbReference>
<proteinExistence type="predicted"/>
<dbReference type="AlphaFoldDB" id="A0A7W4YY67"/>
<organism evidence="4 5">
    <name type="scientific">Microvirga lupini</name>
    <dbReference type="NCBI Taxonomy" id="420324"/>
    <lineage>
        <taxon>Bacteria</taxon>
        <taxon>Pseudomonadati</taxon>
        <taxon>Pseudomonadota</taxon>
        <taxon>Alphaproteobacteria</taxon>
        <taxon>Hyphomicrobiales</taxon>
        <taxon>Methylobacteriaceae</taxon>
        <taxon>Microvirga</taxon>
    </lineage>
</organism>
<dbReference type="EMBL" id="JACHWB010000006">
    <property type="protein sequence ID" value="MBB3020826.1"/>
    <property type="molecule type" value="Genomic_DNA"/>
</dbReference>
<feature type="signal peptide" evidence="2">
    <location>
        <begin position="1"/>
        <end position="26"/>
    </location>
</feature>
<evidence type="ECO:0000313" key="4">
    <source>
        <dbReference type="EMBL" id="MBB3020826.1"/>
    </source>
</evidence>
<dbReference type="InterPro" id="IPR022441">
    <property type="entry name" value="Para_beta_helix_rpt-2"/>
</dbReference>
<feature type="region of interest" description="Disordered" evidence="1">
    <location>
        <begin position="279"/>
        <end position="311"/>
    </location>
</feature>
<comment type="caution">
    <text evidence="4">The sequence shown here is derived from an EMBL/GenBank/DDBJ whole genome shotgun (WGS) entry which is preliminary data.</text>
</comment>
<dbReference type="SUPFAM" id="SSF51126">
    <property type="entry name" value="Pectin lyase-like"/>
    <property type="match status" value="1"/>
</dbReference>
<dbReference type="InterPro" id="IPR007742">
    <property type="entry name" value="NosD_dom"/>
</dbReference>
<evidence type="ECO:0000256" key="2">
    <source>
        <dbReference type="SAM" id="SignalP"/>
    </source>
</evidence>
<dbReference type="Gene3D" id="2.160.20.10">
    <property type="entry name" value="Single-stranded right-handed beta-helix, Pectin lyase-like"/>
    <property type="match status" value="1"/>
</dbReference>
<dbReference type="SMART" id="SM00722">
    <property type="entry name" value="CASH"/>
    <property type="match status" value="2"/>
</dbReference>
<evidence type="ECO:0000259" key="3">
    <source>
        <dbReference type="SMART" id="SM00722"/>
    </source>
</evidence>
<dbReference type="SMART" id="SM00710">
    <property type="entry name" value="PbH1"/>
    <property type="match status" value="8"/>
</dbReference>
<dbReference type="InterPro" id="IPR026464">
    <property type="entry name" value="NosD_copper_fam"/>
</dbReference>
<dbReference type="Proteomes" id="UP000532010">
    <property type="component" value="Unassembled WGS sequence"/>
</dbReference>
<keyword evidence="2" id="KW-0732">Signal</keyword>
<gene>
    <name evidence="4" type="ORF">FHR70_003914</name>
</gene>
<feature type="domain" description="Carbohydrate-binding/sugar hydrolysis" evidence="3">
    <location>
        <begin position="198"/>
        <end position="398"/>
    </location>
</feature>
<evidence type="ECO:0000313" key="5">
    <source>
        <dbReference type="Proteomes" id="UP000532010"/>
    </source>
</evidence>
<dbReference type="InterPro" id="IPR011050">
    <property type="entry name" value="Pectin_lyase_fold/virulence"/>
</dbReference>
<feature type="domain" description="Carbohydrate-binding/sugar hydrolysis" evidence="3">
    <location>
        <begin position="44"/>
        <end position="192"/>
    </location>
</feature>
<accession>A0A7W4YY67</accession>
<name>A0A7W4YY67_9HYPH</name>
<dbReference type="InterPro" id="IPR006633">
    <property type="entry name" value="Carb-bd_sugar_hydrolysis-dom"/>
</dbReference>
<sequence>MMANRTMVRLGLATAFAAGLSMPAWAERIAVSVGDNPQAVVEVAADGDVVVFKAGEHRGPIRVTRRVTVEGEKGAILIGPGQGSVVTVSAPGAVVRGLTIRGSGTNLEKMDAGVFVEKTATGALVENNRIEGNLYGVYLHGAENSIARGNTIVGIEEGRLNEAGNGISVWNAPGAKVLDNSVRFGRDGIYVITSKRNVFSGNRFQDVRFAIHYMYTNDSEITDNVSVNNAVGFAMMFSSRLKITGNVSDGDRDHGFLFNYANASQITGNTVLGRLQPAERWTTGGTRGKDDKEHGLPTPDAGEVAQGSDARPGPTKCVFIYNANQNKFRDNWFEGCEIGIHFTAGSERNEMVNNAFIRNRNQVKYVSTRYLDWSKDGRGNYWSDNPAFDLNGDGLGDSAYRPNDLVDKVLWTAPQAKVLMNSPAVQVIRWAQAQFPALLPGGVVDSHPLMAPPARPKTVAEGGRP</sequence>
<keyword evidence="5" id="KW-1185">Reference proteome</keyword>